<gene>
    <name evidence="2" type="ORF">G1H10_22725</name>
</gene>
<dbReference type="Proteomes" id="UP000475214">
    <property type="component" value="Unassembled WGS sequence"/>
</dbReference>
<sequence>MSNRLFGVLNGLVHRHRDEDFGGSASESYDRLARRTLGSLYRRVCSDVVGMAPPGGVIADVGAGTGRLSSLVAQGREDLDVHVVDPSADMVTVAERVARDADVADRVHLHVADVAGLPLPADSVDVIVSTLSMHHWPDVPAAAAQLRRVLRPGGRLLVVDFRFAPFRDLDDALRTAENPEWTEITMAKVRLPWYPFAPYARLLARSAGPAAS</sequence>
<dbReference type="CDD" id="cd02440">
    <property type="entry name" value="AdoMet_MTases"/>
    <property type="match status" value="1"/>
</dbReference>
<dbReference type="SUPFAM" id="SSF53335">
    <property type="entry name" value="S-adenosyl-L-methionine-dependent methyltransferases"/>
    <property type="match status" value="1"/>
</dbReference>
<protein>
    <submittedName>
        <fullName evidence="2">Class I SAM-dependent methyltransferase</fullName>
    </submittedName>
</protein>
<name>A0A6L9SET2_9ACTN</name>
<feature type="domain" description="Methyltransferase type 11" evidence="1">
    <location>
        <begin position="60"/>
        <end position="158"/>
    </location>
</feature>
<keyword evidence="3" id="KW-1185">Reference proteome</keyword>
<dbReference type="AlphaFoldDB" id="A0A6L9SET2"/>
<dbReference type="RefSeq" id="WP_163742024.1">
    <property type="nucleotide sequence ID" value="NZ_JAAGOA010000018.1"/>
</dbReference>
<comment type="caution">
    <text evidence="2">The sequence shown here is derived from an EMBL/GenBank/DDBJ whole genome shotgun (WGS) entry which is preliminary data.</text>
</comment>
<dbReference type="GO" id="GO:0032259">
    <property type="term" value="P:methylation"/>
    <property type="evidence" value="ECO:0007669"/>
    <property type="project" value="UniProtKB-KW"/>
</dbReference>
<reference evidence="2 3" key="1">
    <citation type="submission" date="2020-02" db="EMBL/GenBank/DDBJ databases">
        <authorList>
            <person name="Li X.-J."/>
            <person name="Han X.-M."/>
        </authorList>
    </citation>
    <scope>NUCLEOTIDE SEQUENCE [LARGE SCALE GENOMIC DNA]</scope>
    <source>
        <strain evidence="2 3">CCTCC AB 2017055</strain>
    </source>
</reference>
<dbReference type="Gene3D" id="3.40.50.150">
    <property type="entry name" value="Vaccinia Virus protein VP39"/>
    <property type="match status" value="1"/>
</dbReference>
<evidence type="ECO:0000259" key="1">
    <source>
        <dbReference type="Pfam" id="PF08241"/>
    </source>
</evidence>
<dbReference type="EMBL" id="JAAGOA010000018">
    <property type="protein sequence ID" value="NEE02982.1"/>
    <property type="molecule type" value="Genomic_DNA"/>
</dbReference>
<keyword evidence="2" id="KW-0808">Transferase</keyword>
<organism evidence="2 3">
    <name type="scientific">Phytoactinopolyspora halotolerans</name>
    <dbReference type="NCBI Taxonomy" id="1981512"/>
    <lineage>
        <taxon>Bacteria</taxon>
        <taxon>Bacillati</taxon>
        <taxon>Actinomycetota</taxon>
        <taxon>Actinomycetes</taxon>
        <taxon>Jiangellales</taxon>
        <taxon>Jiangellaceae</taxon>
        <taxon>Phytoactinopolyspora</taxon>
    </lineage>
</organism>
<evidence type="ECO:0000313" key="2">
    <source>
        <dbReference type="EMBL" id="NEE02982.1"/>
    </source>
</evidence>
<dbReference type="InterPro" id="IPR029063">
    <property type="entry name" value="SAM-dependent_MTases_sf"/>
</dbReference>
<dbReference type="GO" id="GO:0008757">
    <property type="term" value="F:S-adenosylmethionine-dependent methyltransferase activity"/>
    <property type="evidence" value="ECO:0007669"/>
    <property type="project" value="InterPro"/>
</dbReference>
<proteinExistence type="predicted"/>
<dbReference type="Pfam" id="PF08241">
    <property type="entry name" value="Methyltransf_11"/>
    <property type="match status" value="1"/>
</dbReference>
<dbReference type="PANTHER" id="PTHR43591">
    <property type="entry name" value="METHYLTRANSFERASE"/>
    <property type="match status" value="1"/>
</dbReference>
<accession>A0A6L9SET2</accession>
<dbReference type="InterPro" id="IPR013216">
    <property type="entry name" value="Methyltransf_11"/>
</dbReference>
<evidence type="ECO:0000313" key="3">
    <source>
        <dbReference type="Proteomes" id="UP000475214"/>
    </source>
</evidence>
<keyword evidence="2" id="KW-0489">Methyltransferase</keyword>